<feature type="domain" description="Protein Lines N-terminal" evidence="1">
    <location>
        <begin position="189"/>
        <end position="544"/>
    </location>
</feature>
<gene>
    <name evidence="4 5 6" type="primary">LINS1</name>
</gene>
<evidence type="ECO:0000259" key="1">
    <source>
        <dbReference type="Pfam" id="PF14694"/>
    </source>
</evidence>
<dbReference type="Pfam" id="PF14694">
    <property type="entry name" value="LINES_N"/>
    <property type="match status" value="1"/>
</dbReference>
<protein>
    <submittedName>
        <fullName evidence="4 5">Protein Lines homolog 1</fullName>
    </submittedName>
</protein>
<dbReference type="RefSeq" id="XP_025020446.1">
    <property type="nucleotide sequence ID" value="XM_025164678.1"/>
</dbReference>
<dbReference type="Proteomes" id="UP000695026">
    <property type="component" value="Unplaced"/>
</dbReference>
<reference evidence="4 5" key="1">
    <citation type="submission" date="2025-04" db="UniProtKB">
        <authorList>
            <consortium name="RefSeq"/>
        </authorList>
    </citation>
    <scope>IDENTIFICATION</scope>
    <source>
        <tissue evidence="4 5">Liver</tissue>
    </source>
</reference>
<dbReference type="RefSeq" id="XP_025020445.1">
    <property type="nucleotide sequence ID" value="XM_025164677.1"/>
</dbReference>
<dbReference type="GeneID" id="103067764"/>
<feature type="domain" description="Protein Lines C-terminal" evidence="2">
    <location>
        <begin position="712"/>
        <end position="746"/>
    </location>
</feature>
<accession>A0A9F5IHC9</accession>
<dbReference type="Pfam" id="PF14695">
    <property type="entry name" value="LINES_C"/>
    <property type="match status" value="1"/>
</dbReference>
<dbReference type="RefSeq" id="XP_007425146.1">
    <property type="nucleotide sequence ID" value="XM_007425084.3"/>
</dbReference>
<dbReference type="KEGG" id="pbi:103067764"/>
<evidence type="ECO:0000259" key="2">
    <source>
        <dbReference type="Pfam" id="PF14695"/>
    </source>
</evidence>
<evidence type="ECO:0000313" key="4">
    <source>
        <dbReference type="RefSeq" id="XP_007425146.1"/>
    </source>
</evidence>
<organism evidence="3 5">
    <name type="scientific">Python bivittatus</name>
    <name type="common">Burmese python</name>
    <name type="synonym">Python molurus bivittatus</name>
    <dbReference type="NCBI Taxonomy" id="176946"/>
    <lineage>
        <taxon>Eukaryota</taxon>
        <taxon>Metazoa</taxon>
        <taxon>Chordata</taxon>
        <taxon>Craniata</taxon>
        <taxon>Vertebrata</taxon>
        <taxon>Euteleostomi</taxon>
        <taxon>Lepidosauria</taxon>
        <taxon>Squamata</taxon>
        <taxon>Bifurcata</taxon>
        <taxon>Unidentata</taxon>
        <taxon>Episquamata</taxon>
        <taxon>Toxicofera</taxon>
        <taxon>Serpentes</taxon>
        <taxon>Henophidia</taxon>
        <taxon>Pythonidae</taxon>
        <taxon>Python</taxon>
    </lineage>
</organism>
<dbReference type="PANTHER" id="PTHR16057:SF1">
    <property type="entry name" value="PROTEIN LINES HOMOLOG 1"/>
    <property type="match status" value="1"/>
</dbReference>
<sequence>MGTYFHFLQKMYNDILADALLAKDSYSCATLLNPSVFSSAKNHELSACNFSAELDAQISSGLDPINDSQEVSKNFSHLKCHAHEIMLLQLTLIKMMLAKLQLQEVATGIKQKYLEILRILEEANIVSELIYLLRSSEKQLSHVASKSLVSLVHFQLTKDNSLNSAWLAFCLETLSGFPSNSWIAECLWTLTNIIKEILKDDDTCKEGDLKKLLTPLDTVLESFYSSILSYYSSVPQDVPLFAKSTNDLNGFLDLFELLVASRIQMPLNLGCQRILFLNSYGICCLTTSPVHDLIKKKSIMLLKKCILHKAGEDLIKIKVLPSSHQDPHLDNDRLTLADTVLQFVNSGWLDRLSTSGNISHFDGSKIEPQVHINSNFDPVTFRSLSLLLLKAFEMKIQDFAYKAEPQVHLENVMCVLLAFLKSHLRSSASICSFEHPCMWISLFIEQDDEMVEAAKSLLAIYLNLERLWHDVNFTLCHLDEGTQDTWTHQNGCNPHCIFLFLLRSIAFDATVLLDFLISSETCFLEYFVQYLKLLVEDWHQFVKVSKCFKFTVGKDLRIWGESLSCQQKDVCKSDLTMQSTSYDTQTCTEALLTSSLNLSTLWPRDSQAIQPNRSDFLTASNNPPFQKLVDYDSSEDSEVECVREECLTEIEQVTLNNQTCKSEAVLNDDNAETSKQNVLPLIQQDLNISSSSCCKIPPNKFELTDEIFQKATVCFQQLQKSISRLHARNLFPYNPNALLRLLNQVNIINKDHRSA</sequence>
<dbReference type="PANTHER" id="PTHR16057">
    <property type="entry name" value="WINS1, 2 PROTEIN"/>
    <property type="match status" value="1"/>
</dbReference>
<dbReference type="InterPro" id="IPR029415">
    <property type="entry name" value="Lines_C"/>
</dbReference>
<dbReference type="InterPro" id="IPR032794">
    <property type="entry name" value="LINES_N"/>
</dbReference>
<dbReference type="OrthoDB" id="8251209at2759"/>
<keyword evidence="3" id="KW-1185">Reference proteome</keyword>
<dbReference type="InterPro" id="IPR024875">
    <property type="entry name" value="Protein_Lines"/>
</dbReference>
<evidence type="ECO:0000313" key="6">
    <source>
        <dbReference type="RefSeq" id="XP_025020446.1"/>
    </source>
</evidence>
<proteinExistence type="predicted"/>
<dbReference type="AlphaFoldDB" id="A0A9F5IHC9"/>
<dbReference type="OMA" id="FYRIVKC"/>
<dbReference type="CTD" id="55180"/>
<evidence type="ECO:0000313" key="3">
    <source>
        <dbReference type="Proteomes" id="UP000695026"/>
    </source>
</evidence>
<evidence type="ECO:0000313" key="5">
    <source>
        <dbReference type="RefSeq" id="XP_025020445.1"/>
    </source>
</evidence>
<name>A0A9F5IHC9_PYTBI</name>